<keyword evidence="7" id="KW-1185">Reference proteome</keyword>
<name>A0A5C8PF05_9HYPH</name>
<evidence type="ECO:0000256" key="4">
    <source>
        <dbReference type="ARBA" id="ARBA00022842"/>
    </source>
</evidence>
<reference evidence="6 7" key="1">
    <citation type="submission" date="2019-06" db="EMBL/GenBank/DDBJ databases">
        <title>New taxonomy in bacterial strain CC-CFT640, isolated from vineyard.</title>
        <authorList>
            <person name="Lin S.-Y."/>
            <person name="Tsai C.-F."/>
            <person name="Young C.-C."/>
        </authorList>
    </citation>
    <scope>NUCLEOTIDE SEQUENCE [LARGE SCALE GENOMIC DNA]</scope>
    <source>
        <strain evidence="6 7">CC-CFT640</strain>
    </source>
</reference>
<accession>A0A5C8PF05</accession>
<dbReference type="InterPro" id="IPR020550">
    <property type="entry name" value="Inositol_monophosphatase_CS"/>
</dbReference>
<dbReference type="EMBL" id="VDUZ01000035">
    <property type="protein sequence ID" value="TXL72196.1"/>
    <property type="molecule type" value="Genomic_DNA"/>
</dbReference>
<evidence type="ECO:0000256" key="3">
    <source>
        <dbReference type="ARBA" id="ARBA00022801"/>
    </source>
</evidence>
<evidence type="ECO:0000256" key="2">
    <source>
        <dbReference type="ARBA" id="ARBA00022723"/>
    </source>
</evidence>
<gene>
    <name evidence="6" type="ORF">FHP25_26570</name>
</gene>
<dbReference type="Gene3D" id="3.40.190.80">
    <property type="match status" value="1"/>
</dbReference>
<keyword evidence="3" id="KW-0378">Hydrolase</keyword>
<dbReference type="Gene3D" id="3.30.540.10">
    <property type="entry name" value="Fructose-1,6-Bisphosphatase, subunit A, domain 1"/>
    <property type="match status" value="1"/>
</dbReference>
<feature type="binding site" evidence="5">
    <location>
        <position position="217"/>
    </location>
    <ligand>
        <name>Mg(2+)</name>
        <dbReference type="ChEBI" id="CHEBI:18420"/>
        <label>1</label>
        <note>catalytic</note>
    </ligand>
</feature>
<keyword evidence="4 5" id="KW-0460">Magnesium</keyword>
<feature type="binding site" evidence="5">
    <location>
        <position position="96"/>
    </location>
    <ligand>
        <name>Mg(2+)</name>
        <dbReference type="ChEBI" id="CHEBI:18420"/>
        <label>1</label>
        <note>catalytic</note>
    </ligand>
</feature>
<sequence length="282" mass="30510">MLRDGDLDRVAELMRECAAAELLPRLRNLAKHDIREKTPGDFVTVADEMSEQRLASGLAKILRGVPVVGEEAVAAEPGLVAHIDSAEAAWIVDPLDGTANFARGNDRFAMIVALVRQGETIAGWILEPVRDRLAVAVHGGGARLDGEPKRLPATLPLKQSVGFVGAKFKRELLRRTRPAVVDGFRRLTTFGCAGMEYVDILAGRGHFSFYRWTKPWDHAAGALMVQEAGGVANRHDGQPYGPAQPLNAGILTASDPARWQELRTLFTEAAAPLLERGRAGPG</sequence>
<dbReference type="InterPro" id="IPR000760">
    <property type="entry name" value="Inositol_monophosphatase-like"/>
</dbReference>
<dbReference type="PANTHER" id="PTHR20854:SF4">
    <property type="entry name" value="INOSITOL-1-MONOPHOSPHATASE-RELATED"/>
    <property type="match status" value="1"/>
</dbReference>
<dbReference type="PROSITE" id="PS00630">
    <property type="entry name" value="IMP_2"/>
    <property type="match status" value="1"/>
</dbReference>
<dbReference type="AlphaFoldDB" id="A0A5C8PF05"/>
<feature type="binding site" evidence="5">
    <location>
        <position position="70"/>
    </location>
    <ligand>
        <name>Mg(2+)</name>
        <dbReference type="ChEBI" id="CHEBI:18420"/>
        <label>1</label>
        <note>catalytic</note>
    </ligand>
</feature>
<dbReference type="PANTHER" id="PTHR20854">
    <property type="entry name" value="INOSITOL MONOPHOSPHATASE"/>
    <property type="match status" value="1"/>
</dbReference>
<dbReference type="Proteomes" id="UP000321638">
    <property type="component" value="Unassembled WGS sequence"/>
</dbReference>
<organism evidence="6 7">
    <name type="scientific">Vineibacter terrae</name>
    <dbReference type="NCBI Taxonomy" id="2586908"/>
    <lineage>
        <taxon>Bacteria</taxon>
        <taxon>Pseudomonadati</taxon>
        <taxon>Pseudomonadota</taxon>
        <taxon>Alphaproteobacteria</taxon>
        <taxon>Hyphomicrobiales</taxon>
        <taxon>Vineibacter</taxon>
    </lineage>
</organism>
<proteinExistence type="inferred from homology"/>
<dbReference type="SUPFAM" id="SSF56655">
    <property type="entry name" value="Carbohydrate phosphatase"/>
    <property type="match status" value="1"/>
</dbReference>
<dbReference type="GO" id="GO:0006020">
    <property type="term" value="P:inositol metabolic process"/>
    <property type="evidence" value="ECO:0007669"/>
    <property type="project" value="TreeGrafter"/>
</dbReference>
<dbReference type="OrthoDB" id="9785695at2"/>
<comment type="cofactor">
    <cofactor evidence="5">
        <name>Mg(2+)</name>
        <dbReference type="ChEBI" id="CHEBI:18420"/>
    </cofactor>
</comment>
<keyword evidence="2 5" id="KW-0479">Metal-binding</keyword>
<evidence type="ECO:0000256" key="5">
    <source>
        <dbReference type="PIRSR" id="PIRSR600760-2"/>
    </source>
</evidence>
<feature type="binding site" evidence="5">
    <location>
        <position position="93"/>
    </location>
    <ligand>
        <name>Mg(2+)</name>
        <dbReference type="ChEBI" id="CHEBI:18420"/>
        <label>2</label>
    </ligand>
</feature>
<evidence type="ECO:0000256" key="1">
    <source>
        <dbReference type="ARBA" id="ARBA00009759"/>
    </source>
</evidence>
<dbReference type="RefSeq" id="WP_147850018.1">
    <property type="nucleotide sequence ID" value="NZ_VDUZ01000035.1"/>
</dbReference>
<dbReference type="Pfam" id="PF00459">
    <property type="entry name" value="Inositol_P"/>
    <property type="match status" value="1"/>
</dbReference>
<protein>
    <submittedName>
        <fullName evidence="6">Inositol monophosphatase</fullName>
    </submittedName>
</protein>
<dbReference type="GO" id="GO:0046854">
    <property type="term" value="P:phosphatidylinositol phosphate biosynthetic process"/>
    <property type="evidence" value="ECO:0007669"/>
    <property type="project" value="InterPro"/>
</dbReference>
<feature type="binding site" evidence="5">
    <location>
        <position position="95"/>
    </location>
    <ligand>
        <name>Mg(2+)</name>
        <dbReference type="ChEBI" id="CHEBI:18420"/>
        <label>1</label>
        <note>catalytic</note>
    </ligand>
</feature>
<comment type="caution">
    <text evidence="6">The sequence shown here is derived from an EMBL/GenBank/DDBJ whole genome shotgun (WGS) entry which is preliminary data.</text>
</comment>
<dbReference type="PRINTS" id="PR00377">
    <property type="entry name" value="IMPHPHTASES"/>
</dbReference>
<comment type="similarity">
    <text evidence="1">Belongs to the inositol monophosphatase superfamily.</text>
</comment>
<dbReference type="GO" id="GO:0008934">
    <property type="term" value="F:inositol monophosphate 1-phosphatase activity"/>
    <property type="evidence" value="ECO:0007669"/>
    <property type="project" value="TreeGrafter"/>
</dbReference>
<dbReference type="InterPro" id="IPR020583">
    <property type="entry name" value="Inositol_monoP_metal-BS"/>
</dbReference>
<dbReference type="PROSITE" id="PS00629">
    <property type="entry name" value="IMP_1"/>
    <property type="match status" value="1"/>
</dbReference>
<dbReference type="GO" id="GO:0007165">
    <property type="term" value="P:signal transduction"/>
    <property type="evidence" value="ECO:0007669"/>
    <property type="project" value="TreeGrafter"/>
</dbReference>
<evidence type="ECO:0000313" key="6">
    <source>
        <dbReference type="EMBL" id="TXL72196.1"/>
    </source>
</evidence>
<dbReference type="GO" id="GO:0046872">
    <property type="term" value="F:metal ion binding"/>
    <property type="evidence" value="ECO:0007669"/>
    <property type="project" value="UniProtKB-KW"/>
</dbReference>
<evidence type="ECO:0000313" key="7">
    <source>
        <dbReference type="Proteomes" id="UP000321638"/>
    </source>
</evidence>